<accession>A0A0P0CD18</accession>
<organism evidence="1 2">
    <name type="scientific">Pseudalgibacter alginicilyticus</name>
    <dbReference type="NCBI Taxonomy" id="1736674"/>
    <lineage>
        <taxon>Bacteria</taxon>
        <taxon>Pseudomonadati</taxon>
        <taxon>Bacteroidota</taxon>
        <taxon>Flavobacteriia</taxon>
        <taxon>Flavobacteriales</taxon>
        <taxon>Flavobacteriaceae</taxon>
        <taxon>Pseudalgibacter</taxon>
    </lineage>
</organism>
<reference evidence="1 2" key="1">
    <citation type="submission" date="2015-10" db="EMBL/GenBank/DDBJ databases">
        <authorList>
            <person name="Gilbert D.G."/>
        </authorList>
    </citation>
    <scope>NUCLEOTIDE SEQUENCE [LARGE SCALE GENOMIC DNA]</scope>
    <source>
        <strain evidence="2">HZ-22</strain>
    </source>
</reference>
<proteinExistence type="predicted"/>
<dbReference type="STRING" id="1736674.APS56_01365"/>
<sequence>MSVTESTLYPSVIAQETIALGNLFFFDNYVIAEFHEGVNISYENFKESKVLMKKYFGNRKFGFIGNRINSYSIVISEAPLFNETFKNLSAYATVTYNAFAEKVFDVENHFFKFNKKNFTCLLESTNWVEKTLKNQY</sequence>
<dbReference type="RefSeq" id="WP_054724067.1">
    <property type="nucleotide sequence ID" value="NZ_CP012898.1"/>
</dbReference>
<dbReference type="EMBL" id="CP012898">
    <property type="protein sequence ID" value="ALJ03881.1"/>
    <property type="molecule type" value="Genomic_DNA"/>
</dbReference>
<dbReference type="Proteomes" id="UP000057981">
    <property type="component" value="Chromosome"/>
</dbReference>
<evidence type="ECO:0000313" key="2">
    <source>
        <dbReference type="Proteomes" id="UP000057981"/>
    </source>
</evidence>
<gene>
    <name evidence="1" type="ORF">APS56_01365</name>
</gene>
<keyword evidence="2" id="KW-1185">Reference proteome</keyword>
<dbReference type="OrthoDB" id="1144359at2"/>
<dbReference type="KEGG" id="ahz:APS56_01365"/>
<name>A0A0P0CD18_9FLAO</name>
<evidence type="ECO:0000313" key="1">
    <source>
        <dbReference type="EMBL" id="ALJ03881.1"/>
    </source>
</evidence>
<dbReference type="AlphaFoldDB" id="A0A0P0CD18"/>
<protein>
    <submittedName>
        <fullName evidence="1">Uncharacterized protein</fullName>
    </submittedName>
</protein>